<dbReference type="Gene3D" id="2.60.120.40">
    <property type="match status" value="1"/>
</dbReference>
<dbReference type="SUPFAM" id="SSF49842">
    <property type="entry name" value="TNF-like"/>
    <property type="match status" value="1"/>
</dbReference>
<accession>A0A8B6FA99</accession>
<sequence length="333" mass="38346">MKVFVFISFILHSSGFLLNTASQLPTTKDPIIIDKHFDMLLDLILEQRRSQRKQDQEITQLRQDVLAVQQELALCKLNNQNIDSSETRFIVLENKTEKLQMELENTSKYVNSMKVEFQINYVTVNKSKELEHDIESLKNLKAINNLHALFDVRNQTRHIENELQKTNSKLDATVSDAEARKQDFLALYQKADLTEQQLEERWMQLSKRVILSARLLRASYKGGQRIKLGNIEVANGVQNISSIKESSVFTCEKHGIYFISVYITTNSIQSRFLVLKNGKTFAEAFYSFGSQYQTGTTLFVTNLNVSDTFEMVAYTDMFVYGVYESGITITQLQ</sequence>
<feature type="chain" id="PRO_5032555295" description="C1q domain-containing protein" evidence="1">
    <location>
        <begin position="16"/>
        <end position="333"/>
    </location>
</feature>
<protein>
    <recommendedName>
        <fullName evidence="4">C1q domain-containing protein</fullName>
    </recommendedName>
</protein>
<keyword evidence="3" id="KW-1185">Reference proteome</keyword>
<comment type="caution">
    <text evidence="2">The sequence shown here is derived from an EMBL/GenBank/DDBJ whole genome shotgun (WGS) entry which is preliminary data.</text>
</comment>
<dbReference type="InterPro" id="IPR008983">
    <property type="entry name" value="Tumour_necrosis_fac-like_dom"/>
</dbReference>
<gene>
    <name evidence="2" type="ORF">MGAL_10B070788</name>
</gene>
<organism evidence="2 3">
    <name type="scientific">Mytilus galloprovincialis</name>
    <name type="common">Mediterranean mussel</name>
    <dbReference type="NCBI Taxonomy" id="29158"/>
    <lineage>
        <taxon>Eukaryota</taxon>
        <taxon>Metazoa</taxon>
        <taxon>Spiralia</taxon>
        <taxon>Lophotrochozoa</taxon>
        <taxon>Mollusca</taxon>
        <taxon>Bivalvia</taxon>
        <taxon>Autobranchia</taxon>
        <taxon>Pteriomorphia</taxon>
        <taxon>Mytilida</taxon>
        <taxon>Mytiloidea</taxon>
        <taxon>Mytilidae</taxon>
        <taxon>Mytilinae</taxon>
        <taxon>Mytilus</taxon>
    </lineage>
</organism>
<reference evidence="2" key="1">
    <citation type="submission" date="2018-11" db="EMBL/GenBank/DDBJ databases">
        <authorList>
            <person name="Alioto T."/>
            <person name="Alioto T."/>
        </authorList>
    </citation>
    <scope>NUCLEOTIDE SEQUENCE</scope>
</reference>
<keyword evidence="1" id="KW-0732">Signal</keyword>
<dbReference type="EMBL" id="UYJE01006334">
    <property type="protein sequence ID" value="VDI45166.1"/>
    <property type="molecule type" value="Genomic_DNA"/>
</dbReference>
<evidence type="ECO:0000256" key="1">
    <source>
        <dbReference type="SAM" id="SignalP"/>
    </source>
</evidence>
<dbReference type="AlphaFoldDB" id="A0A8B6FA99"/>
<evidence type="ECO:0008006" key="4">
    <source>
        <dbReference type="Google" id="ProtNLM"/>
    </source>
</evidence>
<evidence type="ECO:0000313" key="2">
    <source>
        <dbReference type="EMBL" id="VDI45166.1"/>
    </source>
</evidence>
<dbReference type="OrthoDB" id="6168767at2759"/>
<evidence type="ECO:0000313" key="3">
    <source>
        <dbReference type="Proteomes" id="UP000596742"/>
    </source>
</evidence>
<name>A0A8B6FA99_MYTGA</name>
<feature type="signal peptide" evidence="1">
    <location>
        <begin position="1"/>
        <end position="15"/>
    </location>
</feature>
<dbReference type="Proteomes" id="UP000596742">
    <property type="component" value="Unassembled WGS sequence"/>
</dbReference>
<proteinExistence type="predicted"/>